<dbReference type="SUPFAM" id="SSF52540">
    <property type="entry name" value="P-loop containing nucleoside triphosphate hydrolases"/>
    <property type="match status" value="1"/>
</dbReference>
<accession>A0A1F5HBF6</accession>
<reference evidence="1 2" key="1">
    <citation type="journal article" date="2016" name="Nat. Commun.">
        <title>Thousands of microbial genomes shed light on interconnected biogeochemical processes in an aquifer system.</title>
        <authorList>
            <person name="Anantharaman K."/>
            <person name="Brown C.T."/>
            <person name="Hug L.A."/>
            <person name="Sharon I."/>
            <person name="Castelle C.J."/>
            <person name="Probst A.J."/>
            <person name="Thomas B.C."/>
            <person name="Singh A."/>
            <person name="Wilkins M.J."/>
            <person name="Karaoz U."/>
            <person name="Brodie E.L."/>
            <person name="Williams K.H."/>
            <person name="Hubbard S.S."/>
            <person name="Banfield J.F."/>
        </authorList>
    </citation>
    <scope>NUCLEOTIDE SEQUENCE [LARGE SCALE GENOMIC DNA]</scope>
</reference>
<dbReference type="InterPro" id="IPR027417">
    <property type="entry name" value="P-loop_NTPase"/>
</dbReference>
<evidence type="ECO:0000313" key="1">
    <source>
        <dbReference type="EMBL" id="OGE01375.1"/>
    </source>
</evidence>
<evidence type="ECO:0000313" key="2">
    <source>
        <dbReference type="Proteomes" id="UP000176751"/>
    </source>
</evidence>
<dbReference type="Gene3D" id="3.40.50.300">
    <property type="entry name" value="P-loop containing nucleotide triphosphate hydrolases"/>
    <property type="match status" value="1"/>
</dbReference>
<comment type="caution">
    <text evidence="1">The sequence shown here is derived from an EMBL/GenBank/DDBJ whole genome shotgun (WGS) entry which is preliminary data.</text>
</comment>
<gene>
    <name evidence="1" type="ORF">A2196_04470</name>
</gene>
<dbReference type="Proteomes" id="UP000176751">
    <property type="component" value="Unassembled WGS sequence"/>
</dbReference>
<dbReference type="STRING" id="1797737.A2196_04470"/>
<proteinExistence type="predicted"/>
<evidence type="ECO:0008006" key="3">
    <source>
        <dbReference type="Google" id="ProtNLM"/>
    </source>
</evidence>
<sequence>MIYHSITISGPVASGSTTTAKVLSEQLKIPYKSAGDFFRKYMSEHNIPLPEKEKVPDDIERKIDEELTSLAASDKPIIIDSLYIGYFTRNMPHVLKVLLTCDESVRIQRALKRTHTHKETGEDVKRRDRAHDLKFRKLYADENFLDPKFFDLVIDTTNTSVEKVVQNICDKFKSL</sequence>
<protein>
    <recommendedName>
        <fullName evidence="3">(d)CMP kinase</fullName>
    </recommendedName>
</protein>
<dbReference type="Pfam" id="PF13238">
    <property type="entry name" value="AAA_18"/>
    <property type="match status" value="1"/>
</dbReference>
<organism evidence="1 2">
    <name type="scientific">Candidatus Curtissbacteria bacterium RIFOXYA1_FULL_41_14</name>
    <dbReference type="NCBI Taxonomy" id="1797737"/>
    <lineage>
        <taxon>Bacteria</taxon>
        <taxon>Candidatus Curtissiibacteriota</taxon>
    </lineage>
</organism>
<dbReference type="AlphaFoldDB" id="A0A1F5HBF6"/>
<name>A0A1F5HBF6_9BACT</name>
<dbReference type="EMBL" id="MFCA01000028">
    <property type="protein sequence ID" value="OGE01375.1"/>
    <property type="molecule type" value="Genomic_DNA"/>
</dbReference>